<sequence>MSALFGLLEVGQRYKRVKEPETEPDDLSSIEWAEWKRLQKLEEPIGTTDEKSKIDV</sequence>
<gene>
    <name evidence="2" type="ORF">BYL167_LOCUS78030</name>
    <name evidence="1" type="ORF">GIL414_LOCUS22127</name>
</gene>
<dbReference type="Proteomes" id="UP000681967">
    <property type="component" value="Unassembled WGS sequence"/>
</dbReference>
<evidence type="ECO:0000313" key="3">
    <source>
        <dbReference type="Proteomes" id="UP000681967"/>
    </source>
</evidence>
<accession>A0A8S3H3K0</accession>
<evidence type="ECO:0000313" key="2">
    <source>
        <dbReference type="EMBL" id="CAF5174943.1"/>
    </source>
</evidence>
<dbReference type="EMBL" id="CAJOBH010285768">
    <property type="protein sequence ID" value="CAF5174943.1"/>
    <property type="molecule type" value="Genomic_DNA"/>
</dbReference>
<protein>
    <submittedName>
        <fullName evidence="2">Uncharacterized protein</fullName>
    </submittedName>
</protein>
<dbReference type="AlphaFoldDB" id="A0A8S3H3K0"/>
<dbReference type="Proteomes" id="UP000681720">
    <property type="component" value="Unassembled WGS sequence"/>
</dbReference>
<evidence type="ECO:0000313" key="1">
    <source>
        <dbReference type="EMBL" id="CAF4214718.1"/>
    </source>
</evidence>
<proteinExistence type="predicted"/>
<comment type="caution">
    <text evidence="2">The sequence shown here is derived from an EMBL/GenBank/DDBJ whole genome shotgun (WGS) entry which is preliminary data.</text>
</comment>
<name>A0A8S3H3K0_9BILA</name>
<reference evidence="2" key="1">
    <citation type="submission" date="2021-02" db="EMBL/GenBank/DDBJ databases">
        <authorList>
            <person name="Nowell W R."/>
        </authorList>
    </citation>
    <scope>NUCLEOTIDE SEQUENCE</scope>
</reference>
<organism evidence="2 3">
    <name type="scientific">Rotaria magnacalcarata</name>
    <dbReference type="NCBI Taxonomy" id="392030"/>
    <lineage>
        <taxon>Eukaryota</taxon>
        <taxon>Metazoa</taxon>
        <taxon>Spiralia</taxon>
        <taxon>Gnathifera</taxon>
        <taxon>Rotifera</taxon>
        <taxon>Eurotatoria</taxon>
        <taxon>Bdelloidea</taxon>
        <taxon>Philodinida</taxon>
        <taxon>Philodinidae</taxon>
        <taxon>Rotaria</taxon>
    </lineage>
</organism>
<feature type="non-terminal residue" evidence="2">
    <location>
        <position position="56"/>
    </location>
</feature>
<dbReference type="EMBL" id="CAJOBJ010021013">
    <property type="protein sequence ID" value="CAF4214718.1"/>
    <property type="molecule type" value="Genomic_DNA"/>
</dbReference>